<dbReference type="STRING" id="643674.PAEH1_07580"/>
<evidence type="ECO:0000256" key="2">
    <source>
        <dbReference type="ARBA" id="ARBA00011358"/>
    </source>
</evidence>
<dbReference type="PANTHER" id="PTHR30561">
    <property type="entry name" value="SMR FAMILY PROTON-DEPENDENT DRUG EFFLUX TRANSPORTER SUGE"/>
    <property type="match status" value="1"/>
</dbReference>
<dbReference type="GO" id="GO:0005886">
    <property type="term" value="C:plasma membrane"/>
    <property type="evidence" value="ECO:0007669"/>
    <property type="project" value="UniProtKB-SubCell"/>
</dbReference>
<evidence type="ECO:0000313" key="12">
    <source>
        <dbReference type="Proteomes" id="UP000189369"/>
    </source>
</evidence>
<dbReference type="SUPFAM" id="SSF103481">
    <property type="entry name" value="Multidrug resistance efflux transporter EmrE"/>
    <property type="match status" value="1"/>
</dbReference>
<name>A0A1U9K0G8_9BURK</name>
<dbReference type="GO" id="GO:1903711">
    <property type="term" value="P:spermidine transmembrane transport"/>
    <property type="evidence" value="ECO:0007669"/>
    <property type="project" value="TreeGrafter"/>
</dbReference>
<gene>
    <name evidence="11" type="ORF">PAEH1_07580</name>
</gene>
<evidence type="ECO:0000256" key="10">
    <source>
        <dbReference type="SAM" id="Phobius"/>
    </source>
</evidence>
<feature type="transmembrane region" description="Helical" evidence="10">
    <location>
        <begin position="59"/>
        <end position="79"/>
    </location>
</feature>
<keyword evidence="4" id="KW-1003">Cell membrane</keyword>
<dbReference type="GO" id="GO:0015297">
    <property type="term" value="F:antiporter activity"/>
    <property type="evidence" value="ECO:0007669"/>
    <property type="project" value="TreeGrafter"/>
</dbReference>
<keyword evidence="5" id="KW-0997">Cell inner membrane</keyword>
<comment type="subunit">
    <text evidence="2">Forms a complex with MdtI.</text>
</comment>
<comment type="subcellular location">
    <subcellularLocation>
        <location evidence="1">Cell inner membrane</location>
        <topology evidence="1">Multi-pass membrane protein</topology>
    </subcellularLocation>
    <subcellularLocation>
        <location evidence="9">Cell membrane</location>
        <topology evidence="9">Multi-pass membrane protein</topology>
    </subcellularLocation>
</comment>
<dbReference type="PANTHER" id="PTHR30561:SF2">
    <property type="entry name" value="SPERMIDINE EXPORT PROTEIN MDTJ"/>
    <property type="match status" value="1"/>
</dbReference>
<dbReference type="KEGG" id="phn:PAEH1_07580"/>
<dbReference type="GO" id="GO:0031460">
    <property type="term" value="P:glycine betaine transport"/>
    <property type="evidence" value="ECO:0007669"/>
    <property type="project" value="TreeGrafter"/>
</dbReference>
<protein>
    <recommendedName>
        <fullName evidence="3">Spermidine export protein MdtJ</fullName>
    </recommendedName>
</protein>
<comment type="similarity">
    <text evidence="9">Belongs to the drug/metabolite transporter (DMT) superfamily. Small multidrug resistance (SMR) (TC 2.A.7.1) family.</text>
</comment>
<evidence type="ECO:0000256" key="4">
    <source>
        <dbReference type="ARBA" id="ARBA00022475"/>
    </source>
</evidence>
<evidence type="ECO:0000256" key="8">
    <source>
        <dbReference type="ARBA" id="ARBA00023136"/>
    </source>
</evidence>
<reference evidence="11 12" key="1">
    <citation type="submission" date="2017-01" db="EMBL/GenBank/DDBJ databases">
        <title>Complete Genome Sequence of Paenalcaligenes hominis, Isolated from a paraplegic Patient with neurogenic bladder.</title>
        <authorList>
            <person name="Mukhopadhyay R."/>
            <person name="Joaquin J."/>
            <person name="Hogue R."/>
            <person name="Kilaru A."/>
            <person name="Jospin G."/>
            <person name="Mars K."/>
            <person name="Eisen J.A."/>
            <person name="Chaturvedi V."/>
        </authorList>
    </citation>
    <scope>NUCLEOTIDE SEQUENCE [LARGE SCALE GENOMIC DNA]</scope>
    <source>
        <strain evidence="11 12">15S00501</strain>
    </source>
</reference>
<dbReference type="InterPro" id="IPR045324">
    <property type="entry name" value="Small_multidrug_res"/>
</dbReference>
<keyword evidence="8 10" id="KW-0472">Membrane</keyword>
<proteinExistence type="inferred from homology"/>
<dbReference type="InterPro" id="IPR000390">
    <property type="entry name" value="Small_drug/metabolite_transptr"/>
</dbReference>
<evidence type="ECO:0000256" key="3">
    <source>
        <dbReference type="ARBA" id="ARBA00021112"/>
    </source>
</evidence>
<evidence type="ECO:0000256" key="7">
    <source>
        <dbReference type="ARBA" id="ARBA00022989"/>
    </source>
</evidence>
<feature type="transmembrane region" description="Helical" evidence="10">
    <location>
        <begin position="26"/>
        <end position="47"/>
    </location>
</feature>
<dbReference type="AlphaFoldDB" id="A0A1U9K0G8"/>
<accession>A0A1U9K0G8</accession>
<dbReference type="OrthoDB" id="9808638at2"/>
<dbReference type="GO" id="GO:0015199">
    <property type="term" value="F:amino-acid betaine transmembrane transporter activity"/>
    <property type="evidence" value="ECO:0007669"/>
    <property type="project" value="TreeGrafter"/>
</dbReference>
<evidence type="ECO:0000256" key="1">
    <source>
        <dbReference type="ARBA" id="ARBA00004429"/>
    </source>
</evidence>
<organism evidence="11 12">
    <name type="scientific">Paenalcaligenes hominis</name>
    <dbReference type="NCBI Taxonomy" id="643674"/>
    <lineage>
        <taxon>Bacteria</taxon>
        <taxon>Pseudomonadati</taxon>
        <taxon>Pseudomonadota</taxon>
        <taxon>Betaproteobacteria</taxon>
        <taxon>Burkholderiales</taxon>
        <taxon>Alcaligenaceae</taxon>
        <taxon>Paenalcaligenes</taxon>
    </lineage>
</organism>
<feature type="transmembrane region" description="Helical" evidence="10">
    <location>
        <begin position="85"/>
        <end position="105"/>
    </location>
</feature>
<keyword evidence="7 10" id="KW-1133">Transmembrane helix</keyword>
<evidence type="ECO:0000256" key="9">
    <source>
        <dbReference type="RuleBase" id="RU003942"/>
    </source>
</evidence>
<evidence type="ECO:0000313" key="11">
    <source>
        <dbReference type="EMBL" id="AQS51449.1"/>
    </source>
</evidence>
<sequence length="116" mass="12546">MHWVFLTLAIVGEVLGTSLMKVFSSEGHILIGTLIAMSTVGISYLLLSQATRRISVTFANAAWEGLGMVLITGVSFLWLQEQISPLQLVGIVLSLIGIMVVHHGYHQADEAVQEAV</sequence>
<dbReference type="InterPro" id="IPR037185">
    <property type="entry name" value="EmrE-like"/>
</dbReference>
<dbReference type="Proteomes" id="UP000189369">
    <property type="component" value="Chromosome"/>
</dbReference>
<dbReference type="EMBL" id="CP019697">
    <property type="protein sequence ID" value="AQS51449.1"/>
    <property type="molecule type" value="Genomic_DNA"/>
</dbReference>
<dbReference type="Pfam" id="PF00893">
    <property type="entry name" value="Multi_Drug_Res"/>
    <property type="match status" value="1"/>
</dbReference>
<dbReference type="GO" id="GO:0015220">
    <property type="term" value="F:choline transmembrane transporter activity"/>
    <property type="evidence" value="ECO:0007669"/>
    <property type="project" value="TreeGrafter"/>
</dbReference>
<dbReference type="Gene3D" id="1.10.3730.20">
    <property type="match status" value="1"/>
</dbReference>
<evidence type="ECO:0000256" key="5">
    <source>
        <dbReference type="ARBA" id="ARBA00022519"/>
    </source>
</evidence>
<keyword evidence="6 9" id="KW-0812">Transmembrane</keyword>
<evidence type="ECO:0000256" key="6">
    <source>
        <dbReference type="ARBA" id="ARBA00022692"/>
    </source>
</evidence>